<evidence type="ECO:0000313" key="2">
    <source>
        <dbReference type="EMBL" id="KAF2189806.1"/>
    </source>
</evidence>
<dbReference type="AlphaFoldDB" id="A0A6A6EIT1"/>
<gene>
    <name evidence="2" type="ORF">K469DRAFT_747800</name>
</gene>
<reference evidence="2" key="1">
    <citation type="journal article" date="2020" name="Stud. Mycol.">
        <title>101 Dothideomycetes genomes: a test case for predicting lifestyles and emergence of pathogens.</title>
        <authorList>
            <person name="Haridas S."/>
            <person name="Albert R."/>
            <person name="Binder M."/>
            <person name="Bloem J."/>
            <person name="Labutti K."/>
            <person name="Salamov A."/>
            <person name="Andreopoulos B."/>
            <person name="Baker S."/>
            <person name="Barry K."/>
            <person name="Bills G."/>
            <person name="Bluhm B."/>
            <person name="Cannon C."/>
            <person name="Castanera R."/>
            <person name="Culley D."/>
            <person name="Daum C."/>
            <person name="Ezra D."/>
            <person name="Gonzalez J."/>
            <person name="Henrissat B."/>
            <person name="Kuo A."/>
            <person name="Liang C."/>
            <person name="Lipzen A."/>
            <person name="Lutzoni F."/>
            <person name="Magnuson J."/>
            <person name="Mondo S."/>
            <person name="Nolan M."/>
            <person name="Ohm R."/>
            <person name="Pangilinan J."/>
            <person name="Park H.-J."/>
            <person name="Ramirez L."/>
            <person name="Alfaro M."/>
            <person name="Sun H."/>
            <person name="Tritt A."/>
            <person name="Yoshinaga Y."/>
            <person name="Zwiers L.-H."/>
            <person name="Turgeon B."/>
            <person name="Goodwin S."/>
            <person name="Spatafora J."/>
            <person name="Crous P."/>
            <person name="Grigoriev I."/>
        </authorList>
    </citation>
    <scope>NUCLEOTIDE SEQUENCE</scope>
    <source>
        <strain evidence="2">CBS 207.26</strain>
    </source>
</reference>
<feature type="transmembrane region" description="Helical" evidence="1">
    <location>
        <begin position="87"/>
        <end position="108"/>
    </location>
</feature>
<keyword evidence="3" id="KW-1185">Reference proteome</keyword>
<keyword evidence="1" id="KW-0472">Membrane</keyword>
<organism evidence="2 3">
    <name type="scientific">Zopfia rhizophila CBS 207.26</name>
    <dbReference type="NCBI Taxonomy" id="1314779"/>
    <lineage>
        <taxon>Eukaryota</taxon>
        <taxon>Fungi</taxon>
        <taxon>Dikarya</taxon>
        <taxon>Ascomycota</taxon>
        <taxon>Pezizomycotina</taxon>
        <taxon>Dothideomycetes</taxon>
        <taxon>Dothideomycetes incertae sedis</taxon>
        <taxon>Zopfiaceae</taxon>
        <taxon>Zopfia</taxon>
    </lineage>
</organism>
<dbReference type="Proteomes" id="UP000800200">
    <property type="component" value="Unassembled WGS sequence"/>
</dbReference>
<dbReference type="OrthoDB" id="262547at2759"/>
<dbReference type="Pfam" id="PF11735">
    <property type="entry name" value="CAP59_mtransfer"/>
    <property type="match status" value="1"/>
</dbReference>
<name>A0A6A6EIT1_9PEZI</name>
<keyword evidence="1" id="KW-1133">Transmembrane helix</keyword>
<accession>A0A6A6EIT1</accession>
<dbReference type="PANTHER" id="PTHR34144">
    <property type="entry name" value="CHROMOSOME 8, WHOLE GENOME SHOTGUN SEQUENCE"/>
    <property type="match status" value="1"/>
</dbReference>
<evidence type="ECO:0000313" key="3">
    <source>
        <dbReference type="Proteomes" id="UP000800200"/>
    </source>
</evidence>
<proteinExistence type="predicted"/>
<dbReference type="InterPro" id="IPR021047">
    <property type="entry name" value="Mannosyltransferase_CMT1"/>
</dbReference>
<sequence>MAESIPLYRVSQETNRASIDSLPAHNAKVFERKRSNPLLPFSVFRLLWSRRRNDRARHSLLTHTEYQNGITSGYPRKRRRRNRCFRLLFWLFNSCALFIIVSLLNGLLRPSYIQLSEHYLDLEKRILAASVQDGRGNPHNEKVFIAANIINEDLIRDSWGENLINLVRILGQDNVFISIYENDAGDGTRDALLELNRKLACNTSIVTGDHISLSNFPTVTTSSGEKRVKRPTYLAEVRNRVLLPLQSGPRVDHWERNHPNFRRAEQKFDKVLFLKDVFFNPVEAAQLLFSTNMGPNGRAEYSAACAIDFAAKVMFYDTSVVHDMEGYGMGLMFYPWFPPIGESQSRNDVLALKDAVRVRSCWGGMAAFDAEIFQPRVMEDNDTVPALQFRSIQEPYWEEADFCLLFADMEVRRAMLHEQGKGVFVNPYIRVAYSQVTWDWLPFWRRHERMFQFLQYIVSKIGYPEYNPRREHVAGARVEERVWVPEGDKGGGSFQNVERNADAGGWCGQRKMLVMKKDLGRADENGWWKNWENVKIPKGL</sequence>
<keyword evidence="2" id="KW-0808">Transferase</keyword>
<dbReference type="PANTHER" id="PTHR34144:SF8">
    <property type="entry name" value="GLYCOSYLTRANSFERASE FAMILY 69 PROTEIN"/>
    <property type="match status" value="1"/>
</dbReference>
<protein>
    <submittedName>
        <fullName evidence="2">Glycosyltransferase family 69 protein</fullName>
    </submittedName>
</protein>
<keyword evidence="1" id="KW-0812">Transmembrane</keyword>
<dbReference type="GO" id="GO:0016740">
    <property type="term" value="F:transferase activity"/>
    <property type="evidence" value="ECO:0007669"/>
    <property type="project" value="UniProtKB-KW"/>
</dbReference>
<dbReference type="EMBL" id="ML994620">
    <property type="protein sequence ID" value="KAF2189806.1"/>
    <property type="molecule type" value="Genomic_DNA"/>
</dbReference>
<evidence type="ECO:0000256" key="1">
    <source>
        <dbReference type="SAM" id="Phobius"/>
    </source>
</evidence>